<dbReference type="GO" id="GO:0009307">
    <property type="term" value="P:DNA restriction-modification system"/>
    <property type="evidence" value="ECO:0007669"/>
    <property type="project" value="UniProtKB-KW"/>
</dbReference>
<dbReference type="Proteomes" id="UP001238215">
    <property type="component" value="Unassembled WGS sequence"/>
</dbReference>
<evidence type="ECO:0000256" key="6">
    <source>
        <dbReference type="ARBA" id="ARBA00022747"/>
    </source>
</evidence>
<evidence type="ECO:0000256" key="2">
    <source>
        <dbReference type="ARBA" id="ARBA00008598"/>
    </source>
</evidence>
<dbReference type="PANTHER" id="PTHR30195:SF15">
    <property type="entry name" value="TYPE I RESTRICTION ENZYME HINDI ENDONUCLEASE SUBUNIT"/>
    <property type="match status" value="1"/>
</dbReference>
<evidence type="ECO:0000256" key="1">
    <source>
        <dbReference type="ARBA" id="ARBA00000851"/>
    </source>
</evidence>
<dbReference type="GO" id="GO:0009035">
    <property type="term" value="F:type I site-specific deoxyribonuclease activity"/>
    <property type="evidence" value="ECO:0007669"/>
    <property type="project" value="UniProtKB-EC"/>
</dbReference>
<gene>
    <name evidence="12" type="ORF">RAN64_16350</name>
</gene>
<keyword evidence="4" id="KW-0540">Nuclease</keyword>
<dbReference type="InterPro" id="IPR007409">
    <property type="entry name" value="Restrct_endonuc_type1_HsdR_N"/>
</dbReference>
<evidence type="ECO:0000256" key="7">
    <source>
        <dbReference type="ARBA" id="ARBA00022759"/>
    </source>
</evidence>
<keyword evidence="5" id="KW-0547">Nucleotide-binding</keyword>
<dbReference type="Gene3D" id="3.90.1570.50">
    <property type="match status" value="1"/>
</dbReference>
<dbReference type="InterPro" id="IPR051268">
    <property type="entry name" value="Type-I_R_enzyme_R_subunit"/>
</dbReference>
<comment type="similarity">
    <text evidence="2">Belongs to the HsdR family.</text>
</comment>
<evidence type="ECO:0000256" key="3">
    <source>
        <dbReference type="ARBA" id="ARBA00012654"/>
    </source>
</evidence>
<dbReference type="Pfam" id="PF04313">
    <property type="entry name" value="HSDR_N"/>
    <property type="match status" value="1"/>
</dbReference>
<comment type="catalytic activity">
    <reaction evidence="1">
        <text>Endonucleolytic cleavage of DNA to give random double-stranded fragments with terminal 5'-phosphates, ATP is simultaneously hydrolyzed.</text>
        <dbReference type="EC" id="3.1.21.3"/>
    </reaction>
</comment>
<accession>A0AAJ1SUJ4</accession>
<evidence type="ECO:0000256" key="9">
    <source>
        <dbReference type="ARBA" id="ARBA00022840"/>
    </source>
</evidence>
<dbReference type="AlphaFoldDB" id="A0AAJ1SUJ4"/>
<dbReference type="EMBL" id="JAVBZS010000243">
    <property type="protein sequence ID" value="MDP8591511.1"/>
    <property type="molecule type" value="Genomic_DNA"/>
</dbReference>
<evidence type="ECO:0000313" key="13">
    <source>
        <dbReference type="Proteomes" id="UP001238215"/>
    </source>
</evidence>
<keyword evidence="10" id="KW-0238">DNA-binding</keyword>
<proteinExistence type="inferred from homology"/>
<protein>
    <recommendedName>
        <fullName evidence="3">type I site-specific deoxyribonuclease</fullName>
        <ecNumber evidence="3">3.1.21.3</ecNumber>
    </recommendedName>
</protein>
<reference evidence="12 13" key="1">
    <citation type="submission" date="2023-08" db="EMBL/GenBank/DDBJ databases">
        <title>Whole genome sequencing of Enterococcus.</title>
        <authorList>
            <person name="Kaptchouang Tchatchouang C.D."/>
            <person name="Ateba C.N."/>
        </authorList>
    </citation>
    <scope>NUCLEOTIDE SEQUENCE [LARGE SCALE GENOMIC DNA]</scope>
    <source>
        <strain evidence="12 13">ENT3_CNKT_NWU</strain>
    </source>
</reference>
<evidence type="ECO:0000313" key="12">
    <source>
        <dbReference type="EMBL" id="MDP8591511.1"/>
    </source>
</evidence>
<feature type="domain" description="Restriction endonuclease type I HsdR N-terminal" evidence="11">
    <location>
        <begin position="4"/>
        <end position="146"/>
    </location>
</feature>
<evidence type="ECO:0000256" key="8">
    <source>
        <dbReference type="ARBA" id="ARBA00022801"/>
    </source>
</evidence>
<evidence type="ECO:0000259" key="11">
    <source>
        <dbReference type="Pfam" id="PF04313"/>
    </source>
</evidence>
<evidence type="ECO:0000256" key="5">
    <source>
        <dbReference type="ARBA" id="ARBA00022741"/>
    </source>
</evidence>
<dbReference type="EC" id="3.1.21.3" evidence="3"/>
<dbReference type="GO" id="GO:0005524">
    <property type="term" value="F:ATP binding"/>
    <property type="evidence" value="ECO:0007669"/>
    <property type="project" value="UniProtKB-KW"/>
</dbReference>
<dbReference type="GO" id="GO:0003677">
    <property type="term" value="F:DNA binding"/>
    <property type="evidence" value="ECO:0007669"/>
    <property type="project" value="UniProtKB-KW"/>
</dbReference>
<organism evidence="12 13">
    <name type="scientific">Enterococcus lactis</name>
    <dbReference type="NCBI Taxonomy" id="357441"/>
    <lineage>
        <taxon>Bacteria</taxon>
        <taxon>Bacillati</taxon>
        <taxon>Bacillota</taxon>
        <taxon>Bacilli</taxon>
        <taxon>Lactobacillales</taxon>
        <taxon>Enterococcaceae</taxon>
        <taxon>Enterococcus</taxon>
    </lineage>
</organism>
<sequence length="146" mass="17044">MPKFDEAQLEEAIIELFVKNGYDYVSGESIHRKYDEVLLFDDLKSFMLSKYPDLNGKELEIITNKLKFVPTSPLYIGNRQAFFLVNEGFDLARDDTSKPPIHIDFIDYKNPENNIFKMVNQFTVVDVRERRPDMLLFVNGIPLAIF</sequence>
<dbReference type="CDD" id="cd22332">
    <property type="entry name" value="HsdR_N"/>
    <property type="match status" value="1"/>
</dbReference>
<evidence type="ECO:0000256" key="10">
    <source>
        <dbReference type="ARBA" id="ARBA00023125"/>
    </source>
</evidence>
<feature type="non-terminal residue" evidence="12">
    <location>
        <position position="146"/>
    </location>
</feature>
<keyword evidence="9" id="KW-0067">ATP-binding</keyword>
<keyword evidence="7 12" id="KW-0255">Endonuclease</keyword>
<dbReference type="PANTHER" id="PTHR30195">
    <property type="entry name" value="TYPE I SITE-SPECIFIC DEOXYRIBONUCLEASE PROTEIN SUBUNIT M AND R"/>
    <property type="match status" value="1"/>
</dbReference>
<name>A0AAJ1SUJ4_9ENTE</name>
<keyword evidence="6" id="KW-0680">Restriction system</keyword>
<keyword evidence="13" id="KW-1185">Reference proteome</keyword>
<comment type="caution">
    <text evidence="12">The sequence shown here is derived from an EMBL/GenBank/DDBJ whole genome shotgun (WGS) entry which is preliminary data.</text>
</comment>
<evidence type="ECO:0000256" key="4">
    <source>
        <dbReference type="ARBA" id="ARBA00022722"/>
    </source>
</evidence>
<dbReference type="RefSeq" id="WP_306403434.1">
    <property type="nucleotide sequence ID" value="NZ_JAVBZS010000243.1"/>
</dbReference>
<keyword evidence="8" id="KW-0378">Hydrolase</keyword>